<dbReference type="Proteomes" id="UP001296581">
    <property type="component" value="Unassembled WGS sequence"/>
</dbReference>
<evidence type="ECO:0000313" key="15">
    <source>
        <dbReference type="EMBL" id="RHJ09256.1"/>
    </source>
</evidence>
<dbReference type="EMBL" id="QRIS01000001">
    <property type="protein sequence ID" value="RHG88797.1"/>
    <property type="molecule type" value="Genomic_DNA"/>
</dbReference>
<dbReference type="Proteomes" id="UP000260808">
    <property type="component" value="Unassembled WGS sequence"/>
</dbReference>
<feature type="transmembrane region" description="Helical" evidence="7">
    <location>
        <begin position="95"/>
        <end position="116"/>
    </location>
</feature>
<dbReference type="Proteomes" id="UP000285697">
    <property type="component" value="Unassembled WGS sequence"/>
</dbReference>
<sequence length="316" mass="35645">MKFSRVGGSKMEITGKKQKLRKNAFILFFLLPTLVCFCVFYLYPIATVVISSFAKWDYTNLNDMQMYSFGHLFDNYKYIFEKYPYFWEGLRNSCIWALCGLVVQVPIATGVALVISKKCRGWKLARNIYVIPNIISSAAMGLIFLQLYNPKYGIINEIIRVFVPNFQDNVLFIPKVNMIALTCAYIFFAGTNMIMVLGQISAIPEEVREAALLDGAKGWTLDRCIVLPLIKDTIKTISILSVSAGFLLYNEVYFLTNGAAGTKSISFLIRELAVVSPRAQYARANAIGAIQILGGLVLILIINMLFRERKQKGGRR</sequence>
<dbReference type="GO" id="GO:0005886">
    <property type="term" value="C:plasma membrane"/>
    <property type="evidence" value="ECO:0007669"/>
    <property type="project" value="UniProtKB-SubCell"/>
</dbReference>
<evidence type="ECO:0000313" key="14">
    <source>
        <dbReference type="EMBL" id="RHG88797.1"/>
    </source>
</evidence>
<evidence type="ECO:0000256" key="1">
    <source>
        <dbReference type="ARBA" id="ARBA00004651"/>
    </source>
</evidence>
<dbReference type="PANTHER" id="PTHR30193:SF37">
    <property type="entry name" value="INNER MEMBRANE ABC TRANSPORTER PERMEASE PROTEIN YCJO"/>
    <property type="match status" value="1"/>
</dbReference>
<dbReference type="InterPro" id="IPR000515">
    <property type="entry name" value="MetI-like"/>
</dbReference>
<keyword evidence="3" id="KW-1003">Cell membrane</keyword>
<keyword evidence="2 7" id="KW-0813">Transport</keyword>
<gene>
    <name evidence="15" type="ORF">DW142_13465</name>
    <name evidence="14" type="ORF">DW243_00175</name>
    <name evidence="13" type="ORF">DW270_05950</name>
    <name evidence="12" type="ORF">DWY88_11550</name>
    <name evidence="11" type="ORF">DXC31_13145</name>
    <name evidence="10" type="ORF">G4981_13245</name>
    <name evidence="9" type="ORF">G4993_11540</name>
</gene>
<feature type="transmembrane region" description="Helical" evidence="7">
    <location>
        <begin position="237"/>
        <end position="256"/>
    </location>
</feature>
<evidence type="ECO:0000256" key="7">
    <source>
        <dbReference type="RuleBase" id="RU363032"/>
    </source>
</evidence>
<proteinExistence type="inferred from homology"/>
<evidence type="ECO:0000313" key="12">
    <source>
        <dbReference type="EMBL" id="RGQ65605.1"/>
    </source>
</evidence>
<dbReference type="EMBL" id="QRIA01000006">
    <property type="protein sequence ID" value="RHG20487.1"/>
    <property type="molecule type" value="Genomic_DNA"/>
</dbReference>
<dbReference type="EMBL" id="QRTJ01000024">
    <property type="protein sequence ID" value="RGQ65605.1"/>
    <property type="molecule type" value="Genomic_DNA"/>
</dbReference>
<evidence type="ECO:0000313" key="9">
    <source>
        <dbReference type="EMBL" id="NSI59025.1"/>
    </source>
</evidence>
<feature type="transmembrane region" description="Helical" evidence="7">
    <location>
        <begin position="178"/>
        <end position="198"/>
    </location>
</feature>
<feature type="transmembrane region" description="Helical" evidence="7">
    <location>
        <begin position="128"/>
        <end position="148"/>
    </location>
</feature>
<dbReference type="Proteomes" id="UP001296580">
    <property type="component" value="Unassembled WGS sequence"/>
</dbReference>
<dbReference type="Proteomes" id="UP000283981">
    <property type="component" value="Unassembled WGS sequence"/>
</dbReference>
<dbReference type="Pfam" id="PF00528">
    <property type="entry name" value="BPD_transp_1"/>
    <property type="match status" value="1"/>
</dbReference>
<protein>
    <submittedName>
        <fullName evidence="15">Sugar ABC transporter permease</fullName>
    </submittedName>
</protein>
<evidence type="ECO:0000313" key="17">
    <source>
        <dbReference type="Proteomes" id="UP000283981"/>
    </source>
</evidence>
<comment type="caution">
    <text evidence="15">The sequence shown here is derived from an EMBL/GenBank/DDBJ whole genome shotgun (WGS) entry which is preliminary data.</text>
</comment>
<organism evidence="15 18">
    <name type="scientific">Mediterraneibacter gnavus</name>
    <name type="common">Ruminococcus gnavus</name>
    <dbReference type="NCBI Taxonomy" id="33038"/>
    <lineage>
        <taxon>Bacteria</taxon>
        <taxon>Bacillati</taxon>
        <taxon>Bacillota</taxon>
        <taxon>Clostridia</taxon>
        <taxon>Lachnospirales</taxon>
        <taxon>Lachnospiraceae</taxon>
        <taxon>Mediterraneibacter</taxon>
    </lineage>
</organism>
<comment type="similarity">
    <text evidence="7">Belongs to the binding-protein-dependent transport system permease family.</text>
</comment>
<keyword evidence="4 7" id="KW-0812">Transmembrane</keyword>
<evidence type="ECO:0000313" key="13">
    <source>
        <dbReference type="EMBL" id="RHG20487.1"/>
    </source>
</evidence>
<evidence type="ECO:0000256" key="4">
    <source>
        <dbReference type="ARBA" id="ARBA00022692"/>
    </source>
</evidence>
<dbReference type="EMBL" id="QSSX01000037">
    <property type="protein sequence ID" value="RGM20695.1"/>
    <property type="molecule type" value="Genomic_DNA"/>
</dbReference>
<accession>A0A2N5P066</accession>
<dbReference type="PROSITE" id="PS50928">
    <property type="entry name" value="ABC_TM1"/>
    <property type="match status" value="1"/>
</dbReference>
<keyword evidence="6 7" id="KW-0472">Membrane</keyword>
<dbReference type="PANTHER" id="PTHR30193">
    <property type="entry name" value="ABC TRANSPORTER PERMEASE PROTEIN"/>
    <property type="match status" value="1"/>
</dbReference>
<dbReference type="EMBL" id="JAAIRY010000028">
    <property type="protein sequence ID" value="NSI66231.1"/>
    <property type="molecule type" value="Genomic_DNA"/>
</dbReference>
<name>A0A2N5P066_MEDGN</name>
<reference evidence="9" key="3">
    <citation type="submission" date="2020-02" db="EMBL/GenBank/DDBJ databases">
        <authorList>
            <person name="Littmann E."/>
            <person name="Sorbara M."/>
        </authorList>
    </citation>
    <scope>NUCLEOTIDE SEQUENCE</scope>
    <source>
        <strain evidence="10">MSK.11.9</strain>
        <strain evidence="9">MSK.15.32</strain>
    </source>
</reference>
<evidence type="ECO:0000313" key="18">
    <source>
        <dbReference type="Proteomes" id="UP000283992"/>
    </source>
</evidence>
<evidence type="ECO:0000259" key="8">
    <source>
        <dbReference type="PROSITE" id="PS50928"/>
    </source>
</evidence>
<evidence type="ECO:0000313" key="19">
    <source>
        <dbReference type="Proteomes" id="UP000285697"/>
    </source>
</evidence>
<dbReference type="Proteomes" id="UP000283992">
    <property type="component" value="Unassembled WGS sequence"/>
</dbReference>
<dbReference type="CDD" id="cd06261">
    <property type="entry name" value="TM_PBP2"/>
    <property type="match status" value="1"/>
</dbReference>
<evidence type="ECO:0000256" key="2">
    <source>
        <dbReference type="ARBA" id="ARBA00022448"/>
    </source>
</evidence>
<feature type="transmembrane region" description="Helical" evidence="7">
    <location>
        <begin position="286"/>
        <end position="306"/>
    </location>
</feature>
<dbReference type="AlphaFoldDB" id="A0A2N5P066"/>
<comment type="subcellular location">
    <subcellularLocation>
        <location evidence="1 7">Cell membrane</location>
        <topology evidence="1 7">Multi-pass membrane protein</topology>
    </subcellularLocation>
</comment>
<dbReference type="EMBL" id="QRLN01000023">
    <property type="protein sequence ID" value="RHJ09256.1"/>
    <property type="molecule type" value="Genomic_DNA"/>
</dbReference>
<feature type="domain" description="ABC transmembrane type-1" evidence="8">
    <location>
        <begin position="90"/>
        <end position="302"/>
    </location>
</feature>
<dbReference type="Proteomes" id="UP000286137">
    <property type="component" value="Unassembled WGS sequence"/>
</dbReference>
<dbReference type="SUPFAM" id="SSF161098">
    <property type="entry name" value="MetI-like"/>
    <property type="match status" value="1"/>
</dbReference>
<evidence type="ECO:0000256" key="5">
    <source>
        <dbReference type="ARBA" id="ARBA00022989"/>
    </source>
</evidence>
<evidence type="ECO:0000256" key="6">
    <source>
        <dbReference type="ARBA" id="ARBA00023136"/>
    </source>
</evidence>
<evidence type="ECO:0000313" key="11">
    <source>
        <dbReference type="EMBL" id="RGM20695.1"/>
    </source>
</evidence>
<reference evidence="9" key="2">
    <citation type="journal article" date="2020" name="Cell Host Microbe">
        <title>Functional and Genomic Variation between Human-Derived Isolates of Lachnospiraceae Reveals Inter- and Intra-Species Diversity.</title>
        <authorList>
            <person name="Sorbara M.T."/>
            <person name="Littmann E.R."/>
            <person name="Fontana E."/>
            <person name="Moody T.U."/>
            <person name="Kohout C.E."/>
            <person name="Gjonbalaj M."/>
            <person name="Eaton V."/>
            <person name="Seok R."/>
            <person name="Leiner I.M."/>
            <person name="Pamer E.G."/>
        </authorList>
    </citation>
    <scope>NUCLEOTIDE SEQUENCE</scope>
    <source>
        <strain evidence="10">MSK.11.9</strain>
        <strain evidence="9">MSK.15.32</strain>
    </source>
</reference>
<feature type="transmembrane region" description="Helical" evidence="7">
    <location>
        <begin position="25"/>
        <end position="54"/>
    </location>
</feature>
<reference evidence="16 17" key="1">
    <citation type="submission" date="2018-08" db="EMBL/GenBank/DDBJ databases">
        <title>A genome reference for cultivated species of the human gut microbiota.</title>
        <authorList>
            <person name="Zou Y."/>
            <person name="Xue W."/>
            <person name="Luo G."/>
        </authorList>
    </citation>
    <scope>NUCLEOTIDE SEQUENCE [LARGE SCALE GENOMIC DNA]</scope>
    <source>
        <strain evidence="12 20">AF27-4BH</strain>
        <strain evidence="15 18">AM12-54</strain>
        <strain evidence="14 17">AM21-18</strain>
        <strain evidence="13 19">AM22-7AC</strain>
        <strain evidence="11 16">TF01-20-2</strain>
    </source>
</reference>
<evidence type="ECO:0000313" key="16">
    <source>
        <dbReference type="Proteomes" id="UP000260808"/>
    </source>
</evidence>
<dbReference type="GO" id="GO:0055085">
    <property type="term" value="P:transmembrane transport"/>
    <property type="evidence" value="ECO:0007669"/>
    <property type="project" value="InterPro"/>
</dbReference>
<evidence type="ECO:0000313" key="20">
    <source>
        <dbReference type="Proteomes" id="UP000286137"/>
    </source>
</evidence>
<keyword evidence="5 7" id="KW-1133">Transmembrane helix</keyword>
<evidence type="ECO:0000256" key="3">
    <source>
        <dbReference type="ARBA" id="ARBA00022475"/>
    </source>
</evidence>
<evidence type="ECO:0000313" key="10">
    <source>
        <dbReference type="EMBL" id="NSI66231.1"/>
    </source>
</evidence>
<dbReference type="InterPro" id="IPR035906">
    <property type="entry name" value="MetI-like_sf"/>
</dbReference>
<dbReference type="EMBL" id="JAAIRV010000023">
    <property type="protein sequence ID" value="NSI59025.1"/>
    <property type="molecule type" value="Genomic_DNA"/>
</dbReference>
<dbReference type="Gene3D" id="1.10.3720.10">
    <property type="entry name" value="MetI-like"/>
    <property type="match status" value="1"/>
</dbReference>
<dbReference type="InterPro" id="IPR051393">
    <property type="entry name" value="ABC_transporter_permease"/>
</dbReference>